<evidence type="ECO:0000256" key="6">
    <source>
        <dbReference type="ARBA" id="ARBA00022801"/>
    </source>
</evidence>
<evidence type="ECO:0000256" key="7">
    <source>
        <dbReference type="ARBA" id="ARBA00022842"/>
    </source>
</evidence>
<proteinExistence type="inferred from homology"/>
<evidence type="ECO:0000256" key="9">
    <source>
        <dbReference type="ARBA" id="ARBA00023679"/>
    </source>
</evidence>
<reference evidence="13 14" key="1">
    <citation type="submission" date="2019-09" db="EMBL/GenBank/DDBJ databases">
        <title>Distinct polysaccharide growth profiles of human intestinal Prevotella copri isolates.</title>
        <authorList>
            <person name="Fehlner-Peach H."/>
            <person name="Magnabosco C."/>
            <person name="Raghavan V."/>
            <person name="Scher J.U."/>
            <person name="Tett A."/>
            <person name="Cox L.M."/>
            <person name="Gottsegen C."/>
            <person name="Watters A."/>
            <person name="Wiltshire- Gordon J.D."/>
            <person name="Segata N."/>
            <person name="Bonneau R."/>
            <person name="Littman D.R."/>
        </authorList>
    </citation>
    <scope>NUCLEOTIDE SEQUENCE [LARGE SCALE GENOMIC DNA]</scope>
    <source>
        <strain evidence="13">iA624</strain>
        <strain evidence="11">IA624</strain>
        <strain evidence="14">iAA917</strain>
        <strain evidence="12">IAA917</strain>
    </source>
</reference>
<dbReference type="InterPro" id="IPR015797">
    <property type="entry name" value="NUDIX_hydrolase-like_dom_sf"/>
</dbReference>
<dbReference type="InterPro" id="IPR020084">
    <property type="entry name" value="NUDIX_hydrolase_CS"/>
</dbReference>
<dbReference type="InterPro" id="IPR015375">
    <property type="entry name" value="NADH_PPase-like_N"/>
</dbReference>
<dbReference type="GO" id="GO:0006742">
    <property type="term" value="P:NADP+ catabolic process"/>
    <property type="evidence" value="ECO:0007669"/>
    <property type="project" value="TreeGrafter"/>
</dbReference>
<comment type="similarity">
    <text evidence="3">Belongs to the Nudix hydrolase family. NudC subfamily.</text>
</comment>
<sequence length="258" mass="29399">MMKYWFIFCKTDILLEKREDGTYTIPCSEESPIATKPWTHILNITPMNDGTEVKTFTIPEPVTDNPKYEMCGLRPSFYKLSPELYQKAGKCQELNYWDMNTQFCGVCGSPMKMSTDISKKCTECGKSVWPSLATAIIVLIKKGDQVLLVHARNFKGNFDSLVAGFVETGESLEEAVHREVMEETGLTIKNLKYFGSQPWPFPSGLMVGYTAEYVDGEIHLQKEELSRGKWFSKDNLPVLPEKLSIARKLIDAWLENRI</sequence>
<dbReference type="Pfam" id="PF00293">
    <property type="entry name" value="NUDIX"/>
    <property type="match status" value="1"/>
</dbReference>
<evidence type="ECO:0000256" key="5">
    <source>
        <dbReference type="ARBA" id="ARBA00022723"/>
    </source>
</evidence>
<dbReference type="PANTHER" id="PTHR42904:SF6">
    <property type="entry name" value="NAD-CAPPED RNA HYDROLASE NUDT12"/>
    <property type="match status" value="1"/>
</dbReference>
<evidence type="ECO:0000313" key="14">
    <source>
        <dbReference type="Proteomes" id="UP000477980"/>
    </source>
</evidence>
<feature type="domain" description="Nudix hydrolase" evidence="10">
    <location>
        <begin position="129"/>
        <end position="256"/>
    </location>
</feature>
<comment type="cofactor">
    <cofactor evidence="2">
        <name>Zn(2+)</name>
        <dbReference type="ChEBI" id="CHEBI:29105"/>
    </cofactor>
</comment>
<evidence type="ECO:0000313" key="11">
    <source>
        <dbReference type="EMBL" id="MQO08864.1"/>
    </source>
</evidence>
<dbReference type="SUPFAM" id="SSF55811">
    <property type="entry name" value="Nudix"/>
    <property type="match status" value="1"/>
</dbReference>
<dbReference type="CDD" id="cd03429">
    <property type="entry name" value="NUDIX_NADH_pyrophosphatase_Nudt13"/>
    <property type="match status" value="1"/>
</dbReference>
<comment type="catalytic activity">
    <reaction evidence="9">
        <text>a 5'-end NAD(+)-phospho-ribonucleoside in mRNA + H2O = a 5'-end phospho-adenosine-phospho-ribonucleoside in mRNA + beta-nicotinamide D-ribonucleotide + 2 H(+)</text>
        <dbReference type="Rhea" id="RHEA:60876"/>
        <dbReference type="Rhea" id="RHEA-COMP:15698"/>
        <dbReference type="Rhea" id="RHEA-COMP:15719"/>
        <dbReference type="ChEBI" id="CHEBI:14649"/>
        <dbReference type="ChEBI" id="CHEBI:15377"/>
        <dbReference type="ChEBI" id="CHEBI:15378"/>
        <dbReference type="ChEBI" id="CHEBI:144029"/>
        <dbReference type="ChEBI" id="CHEBI:144051"/>
    </reaction>
    <physiologicalReaction direction="left-to-right" evidence="9">
        <dbReference type="Rhea" id="RHEA:60877"/>
    </physiologicalReaction>
</comment>
<dbReference type="InterPro" id="IPR000086">
    <property type="entry name" value="NUDIX_hydrolase_dom"/>
</dbReference>
<gene>
    <name evidence="12" type="primary">nudC</name>
    <name evidence="12" type="ORF">F7D25_04735</name>
    <name evidence="11" type="ORF">F7D57_03820</name>
</gene>
<dbReference type="EMBL" id="VZAH01000047">
    <property type="protein sequence ID" value="MQP13729.1"/>
    <property type="molecule type" value="Genomic_DNA"/>
</dbReference>
<dbReference type="GO" id="GO:0005829">
    <property type="term" value="C:cytosol"/>
    <property type="evidence" value="ECO:0007669"/>
    <property type="project" value="TreeGrafter"/>
</dbReference>
<dbReference type="FunFam" id="3.90.79.10:FF:000051">
    <property type="entry name" value="Probable NADH pyrophosphatase"/>
    <property type="match status" value="1"/>
</dbReference>
<dbReference type="PROSITE" id="PS51462">
    <property type="entry name" value="NUDIX"/>
    <property type="match status" value="1"/>
</dbReference>
<evidence type="ECO:0000256" key="2">
    <source>
        <dbReference type="ARBA" id="ARBA00001947"/>
    </source>
</evidence>
<dbReference type="GO" id="GO:0035529">
    <property type="term" value="F:NADH pyrophosphatase activity"/>
    <property type="evidence" value="ECO:0007669"/>
    <property type="project" value="TreeGrafter"/>
</dbReference>
<dbReference type="Gene3D" id="3.90.79.10">
    <property type="entry name" value="Nucleoside Triphosphate Pyrophosphohydrolase"/>
    <property type="match status" value="1"/>
</dbReference>
<dbReference type="EC" id="3.6.1.22" evidence="4"/>
<dbReference type="PROSITE" id="PS00893">
    <property type="entry name" value="NUDIX_BOX"/>
    <property type="match status" value="1"/>
</dbReference>
<dbReference type="Proteomes" id="UP000477980">
    <property type="component" value="Unassembled WGS sequence"/>
</dbReference>
<dbReference type="InterPro" id="IPR049734">
    <property type="entry name" value="NudC-like_C"/>
</dbReference>
<comment type="cofactor">
    <cofactor evidence="1">
        <name>Mg(2+)</name>
        <dbReference type="ChEBI" id="CHEBI:18420"/>
    </cofactor>
</comment>
<evidence type="ECO:0000256" key="1">
    <source>
        <dbReference type="ARBA" id="ARBA00001946"/>
    </source>
</evidence>
<evidence type="ECO:0000256" key="3">
    <source>
        <dbReference type="ARBA" id="ARBA00009595"/>
    </source>
</evidence>
<dbReference type="Proteomes" id="UP000405805">
    <property type="component" value="Unassembled WGS sequence"/>
</dbReference>
<accession>A0A5P0WMN3</accession>
<evidence type="ECO:0000313" key="13">
    <source>
        <dbReference type="Proteomes" id="UP000405805"/>
    </source>
</evidence>
<dbReference type="NCBIfam" id="NF001299">
    <property type="entry name" value="PRK00241.1"/>
    <property type="match status" value="1"/>
</dbReference>
<dbReference type="GO" id="GO:0019677">
    <property type="term" value="P:NAD+ catabolic process"/>
    <property type="evidence" value="ECO:0007669"/>
    <property type="project" value="TreeGrafter"/>
</dbReference>
<organism evidence="12 14">
    <name type="scientific">Segatella copri</name>
    <dbReference type="NCBI Taxonomy" id="165179"/>
    <lineage>
        <taxon>Bacteria</taxon>
        <taxon>Pseudomonadati</taxon>
        <taxon>Bacteroidota</taxon>
        <taxon>Bacteroidia</taxon>
        <taxon>Bacteroidales</taxon>
        <taxon>Prevotellaceae</taxon>
        <taxon>Segatella</taxon>
    </lineage>
</organism>
<dbReference type="EMBL" id="VZBP01000050">
    <property type="protein sequence ID" value="MQO08864.1"/>
    <property type="molecule type" value="Genomic_DNA"/>
</dbReference>
<evidence type="ECO:0000256" key="4">
    <source>
        <dbReference type="ARBA" id="ARBA00012381"/>
    </source>
</evidence>
<dbReference type="InterPro" id="IPR050241">
    <property type="entry name" value="NAD-cap_RNA_hydrolase_NudC"/>
</dbReference>
<comment type="caution">
    <text evidence="12">The sequence shown here is derived from an EMBL/GenBank/DDBJ whole genome shotgun (WGS) entry which is preliminary data.</text>
</comment>
<evidence type="ECO:0000313" key="12">
    <source>
        <dbReference type="EMBL" id="MQP13729.1"/>
    </source>
</evidence>
<evidence type="ECO:0000259" key="10">
    <source>
        <dbReference type="PROSITE" id="PS51462"/>
    </source>
</evidence>
<dbReference type="Gene3D" id="3.90.79.20">
    <property type="match status" value="1"/>
</dbReference>
<keyword evidence="6 12" id="KW-0378">Hydrolase</keyword>
<keyword evidence="5" id="KW-0479">Metal-binding</keyword>
<keyword evidence="7" id="KW-0460">Magnesium</keyword>
<dbReference type="Pfam" id="PF09296">
    <property type="entry name" value="NUDIX-like"/>
    <property type="match status" value="1"/>
</dbReference>
<dbReference type="PANTHER" id="PTHR42904">
    <property type="entry name" value="NUDIX HYDROLASE, NUDC SUBFAMILY"/>
    <property type="match status" value="1"/>
</dbReference>
<evidence type="ECO:0000256" key="8">
    <source>
        <dbReference type="ARBA" id="ARBA00023027"/>
    </source>
</evidence>
<protein>
    <recommendedName>
        <fullName evidence="4">NAD(+) diphosphatase</fullName>
        <ecNumber evidence="4">3.6.1.22</ecNumber>
    </recommendedName>
</protein>
<keyword evidence="8" id="KW-0520">NAD</keyword>
<name>A0A5P0WMN3_9BACT</name>
<dbReference type="AlphaFoldDB" id="A0A5P0WMN3"/>
<dbReference type="RefSeq" id="WP_297133930.1">
    <property type="nucleotide sequence ID" value="NZ_DAWCWE010000033.1"/>
</dbReference>
<dbReference type="GO" id="GO:0046872">
    <property type="term" value="F:metal ion binding"/>
    <property type="evidence" value="ECO:0007669"/>
    <property type="project" value="UniProtKB-KW"/>
</dbReference>